<protein>
    <submittedName>
        <fullName evidence="1">DNA-binding MarR family transcriptional regulator</fullName>
    </submittedName>
</protein>
<gene>
    <name evidence="1" type="ORF">GGR91_001711</name>
</gene>
<organism evidence="1 2">
    <name type="scientific">Sphingorhabdus rigui</name>
    <dbReference type="NCBI Taxonomy" id="1282858"/>
    <lineage>
        <taxon>Bacteria</taxon>
        <taxon>Pseudomonadati</taxon>
        <taxon>Pseudomonadota</taxon>
        <taxon>Alphaproteobacteria</taxon>
        <taxon>Sphingomonadales</taxon>
        <taxon>Sphingomonadaceae</taxon>
        <taxon>Sphingorhabdus</taxon>
    </lineage>
</organism>
<evidence type="ECO:0000313" key="2">
    <source>
        <dbReference type="Proteomes" id="UP000581447"/>
    </source>
</evidence>
<comment type="caution">
    <text evidence="1">The sequence shown here is derived from an EMBL/GenBank/DDBJ whole genome shotgun (WGS) entry which is preliminary data.</text>
</comment>
<keyword evidence="1" id="KW-0238">DNA-binding</keyword>
<dbReference type="RefSeq" id="WP_183941768.1">
    <property type="nucleotide sequence ID" value="NZ_BAABBG010000005.1"/>
</dbReference>
<dbReference type="AlphaFoldDB" id="A0A840B0K7"/>
<dbReference type="EMBL" id="JACIEA010000002">
    <property type="protein sequence ID" value="MBB3943453.1"/>
    <property type="molecule type" value="Genomic_DNA"/>
</dbReference>
<proteinExistence type="predicted"/>
<keyword evidence="2" id="KW-1185">Reference proteome</keyword>
<sequence>MGLNDDQTEESSRAFNEALKRIFEFQESSDVQIVRKEGELLFLIKQEPRQPVKYYMNKSGMSARWFNEILKQLIASDLVIQEQCSEDSRRRLLR</sequence>
<dbReference type="Proteomes" id="UP000581447">
    <property type="component" value="Unassembled WGS sequence"/>
</dbReference>
<dbReference type="GO" id="GO:0003677">
    <property type="term" value="F:DNA binding"/>
    <property type="evidence" value="ECO:0007669"/>
    <property type="project" value="UniProtKB-KW"/>
</dbReference>
<evidence type="ECO:0000313" key="1">
    <source>
        <dbReference type="EMBL" id="MBB3943453.1"/>
    </source>
</evidence>
<reference evidence="1 2" key="1">
    <citation type="submission" date="2020-08" db="EMBL/GenBank/DDBJ databases">
        <title>Genomic Encyclopedia of Type Strains, Phase IV (KMG-IV): sequencing the most valuable type-strain genomes for metagenomic binning, comparative biology and taxonomic classification.</title>
        <authorList>
            <person name="Goeker M."/>
        </authorList>
    </citation>
    <scope>NUCLEOTIDE SEQUENCE [LARGE SCALE GENOMIC DNA]</scope>
    <source>
        <strain evidence="1 2">DSM 29050</strain>
    </source>
</reference>
<accession>A0A840B0K7</accession>
<name>A0A840B0K7_9SPHN</name>